<feature type="site" description="Important for catalytic activity, responsible for pKa modulation of the active site Glu and correct orientation of both the proton donor and substrate" evidence="5">
    <location>
        <position position="174"/>
    </location>
</feature>
<evidence type="ECO:0000313" key="9">
    <source>
        <dbReference type="Proteomes" id="UP000199092"/>
    </source>
</evidence>
<evidence type="ECO:0000256" key="1">
    <source>
        <dbReference type="ARBA" id="ARBA00009865"/>
    </source>
</evidence>
<proteinExistence type="inferred from homology"/>
<name>A0A1H1SQI1_9ACTN</name>
<dbReference type="Gene3D" id="2.115.10.20">
    <property type="entry name" value="Glycosyl hydrolase domain, family 43"/>
    <property type="match status" value="1"/>
</dbReference>
<dbReference type="RefSeq" id="WP_091412278.1">
    <property type="nucleotide sequence ID" value="NZ_LT629749.1"/>
</dbReference>
<dbReference type="InterPro" id="IPR023296">
    <property type="entry name" value="Glyco_hydro_beta-prop_sf"/>
</dbReference>
<evidence type="ECO:0000313" key="8">
    <source>
        <dbReference type="EMBL" id="SDS50250.1"/>
    </source>
</evidence>
<dbReference type="GO" id="GO:0004553">
    <property type="term" value="F:hydrolase activity, hydrolyzing O-glycosyl compounds"/>
    <property type="evidence" value="ECO:0007669"/>
    <property type="project" value="InterPro"/>
</dbReference>
<accession>A0A1H1SQI1</accession>
<evidence type="ECO:0000256" key="2">
    <source>
        <dbReference type="ARBA" id="ARBA00022729"/>
    </source>
</evidence>
<dbReference type="GO" id="GO:0005975">
    <property type="term" value="P:carbohydrate metabolic process"/>
    <property type="evidence" value="ECO:0007669"/>
    <property type="project" value="InterPro"/>
</dbReference>
<dbReference type="Pfam" id="PF04616">
    <property type="entry name" value="Glyco_hydro_43"/>
    <property type="match status" value="1"/>
</dbReference>
<gene>
    <name evidence="8" type="ORF">SAMN04488543_1850</name>
</gene>
<dbReference type="AlphaFoldDB" id="A0A1H1SQI1"/>
<keyword evidence="2" id="KW-0732">Signal</keyword>
<feature type="region of interest" description="Disordered" evidence="7">
    <location>
        <begin position="340"/>
        <end position="370"/>
    </location>
</feature>
<keyword evidence="3 6" id="KW-0378">Hydrolase</keyword>
<keyword evidence="9" id="KW-1185">Reference proteome</keyword>
<evidence type="ECO:0000256" key="3">
    <source>
        <dbReference type="ARBA" id="ARBA00022801"/>
    </source>
</evidence>
<evidence type="ECO:0000256" key="7">
    <source>
        <dbReference type="SAM" id="MobiDB-lite"/>
    </source>
</evidence>
<dbReference type="InterPro" id="IPR006710">
    <property type="entry name" value="Glyco_hydro_43"/>
</dbReference>
<evidence type="ECO:0000256" key="4">
    <source>
        <dbReference type="ARBA" id="ARBA00023295"/>
    </source>
</evidence>
<keyword evidence="4 6" id="KW-0326">Glycosidase</keyword>
<dbReference type="SUPFAM" id="SSF75005">
    <property type="entry name" value="Arabinanase/levansucrase/invertase"/>
    <property type="match status" value="1"/>
</dbReference>
<dbReference type="CDD" id="cd18820">
    <property type="entry name" value="GH43_LbAraf43-like"/>
    <property type="match status" value="1"/>
</dbReference>
<sequence>MTPLAAATDVRRRPRRSPRSALGAGLTVLLLATACTSTPAGPAPETPAPSAAAATFTNPVLGQGADPFVTVVDGRYWSVQSSGTGVTLRSSTSLATLGGTDAETIFSGGDEGSPCCEWWAPELHEIDGRWYVYVAADGGDNDDHRTYVLEADAIEGPYSFAGRLQLPGNRWAIDATVFTAGSARYVAWSGWPGGTNGQQNLYLAELATPTTVRGKAVVVSEPRLDWETKAGTVGVLVNEGPAALVRDGQVFLTYSGSGCWTPDYAIGMLTADEDADLLDPGSWTKDPEPLFAGGDESGLYGTGHHSFFTSPDGRQTWFAYHAVTFAEGSCGEDRQVYVQPLGSGPGGRPEFGVPSGGAAEIPLPSGDPGA</sequence>
<dbReference type="EMBL" id="LT629749">
    <property type="protein sequence ID" value="SDS50250.1"/>
    <property type="molecule type" value="Genomic_DNA"/>
</dbReference>
<evidence type="ECO:0000256" key="5">
    <source>
        <dbReference type="PIRSR" id="PIRSR606710-2"/>
    </source>
</evidence>
<organism evidence="8 9">
    <name type="scientific">Friedmanniella luteola</name>
    <dbReference type="NCBI Taxonomy" id="546871"/>
    <lineage>
        <taxon>Bacteria</taxon>
        <taxon>Bacillati</taxon>
        <taxon>Actinomycetota</taxon>
        <taxon>Actinomycetes</taxon>
        <taxon>Propionibacteriales</taxon>
        <taxon>Nocardioidaceae</taxon>
        <taxon>Friedmanniella</taxon>
    </lineage>
</organism>
<reference evidence="8 9" key="1">
    <citation type="submission" date="2016-10" db="EMBL/GenBank/DDBJ databases">
        <authorList>
            <person name="de Groot N.N."/>
        </authorList>
    </citation>
    <scope>NUCLEOTIDE SEQUENCE [LARGE SCALE GENOMIC DNA]</scope>
    <source>
        <strain evidence="8 9">DSM 21741</strain>
    </source>
</reference>
<dbReference type="PANTHER" id="PTHR43817:SF1">
    <property type="entry name" value="HYDROLASE, FAMILY 43, PUTATIVE (AFU_ORTHOLOGUE AFUA_3G01660)-RELATED"/>
    <property type="match status" value="1"/>
</dbReference>
<dbReference type="STRING" id="546871.SAMN04488543_1850"/>
<protein>
    <submittedName>
        <fullName evidence="8">Beta-xylosidase, GH43 family</fullName>
    </submittedName>
</protein>
<evidence type="ECO:0000256" key="6">
    <source>
        <dbReference type="RuleBase" id="RU361187"/>
    </source>
</evidence>
<dbReference type="PANTHER" id="PTHR43817">
    <property type="entry name" value="GLYCOSYL HYDROLASE"/>
    <property type="match status" value="1"/>
</dbReference>
<dbReference type="OrthoDB" id="177947at2"/>
<dbReference type="Proteomes" id="UP000199092">
    <property type="component" value="Chromosome I"/>
</dbReference>
<comment type="similarity">
    <text evidence="1 6">Belongs to the glycosyl hydrolase 43 family.</text>
</comment>